<dbReference type="PANTHER" id="PTHR12763:SF29">
    <property type="entry name" value="MITOCHONDRIAL DNAJ HOMOLOG 2"/>
    <property type="match status" value="1"/>
</dbReference>
<keyword evidence="5" id="KW-0472">Membrane</keyword>
<dbReference type="VEuPathDB" id="FungiDB:PGUG_00717"/>
<gene>
    <name evidence="10" type="ORF">PGUG_00717</name>
</gene>
<dbReference type="Proteomes" id="UP000001997">
    <property type="component" value="Unassembled WGS sequence"/>
</dbReference>
<keyword evidence="2" id="KW-0999">Mitochondrion inner membrane</keyword>
<dbReference type="GO" id="GO:0030150">
    <property type="term" value="P:protein import into mitochondrial matrix"/>
    <property type="evidence" value="ECO:0007669"/>
    <property type="project" value="EnsemblFungi"/>
</dbReference>
<organism evidence="10 11">
    <name type="scientific">Meyerozyma guilliermondii (strain ATCC 6260 / CBS 566 / DSM 6381 / JCM 1539 / NBRC 10279 / NRRL Y-324)</name>
    <name type="common">Yeast</name>
    <name type="synonym">Candida guilliermondii</name>
    <dbReference type="NCBI Taxonomy" id="294746"/>
    <lineage>
        <taxon>Eukaryota</taxon>
        <taxon>Fungi</taxon>
        <taxon>Dikarya</taxon>
        <taxon>Ascomycota</taxon>
        <taxon>Saccharomycotina</taxon>
        <taxon>Pichiomycetes</taxon>
        <taxon>Debaryomycetaceae</taxon>
        <taxon>Meyerozyma</taxon>
    </lineage>
</organism>
<evidence type="ECO:0000259" key="9">
    <source>
        <dbReference type="PROSITE" id="PS50076"/>
    </source>
</evidence>
<evidence type="ECO:0000256" key="6">
    <source>
        <dbReference type="ARBA" id="ARBA00023186"/>
    </source>
</evidence>
<dbReference type="STRING" id="294746.A5DBR2"/>
<dbReference type="HOGENOM" id="CLU_017633_13_4_1"/>
<dbReference type="CDD" id="cd06257">
    <property type="entry name" value="DnaJ"/>
    <property type="match status" value="1"/>
</dbReference>
<evidence type="ECO:0000256" key="4">
    <source>
        <dbReference type="ARBA" id="ARBA00023128"/>
    </source>
</evidence>
<keyword evidence="11" id="KW-1185">Reference proteome</keyword>
<dbReference type="GO" id="GO:0001671">
    <property type="term" value="F:ATPase activator activity"/>
    <property type="evidence" value="ECO:0007669"/>
    <property type="project" value="EnsemblFungi"/>
</dbReference>
<evidence type="ECO:0000256" key="1">
    <source>
        <dbReference type="ARBA" id="ARBA00004273"/>
    </source>
</evidence>
<dbReference type="eggNOG" id="KOG0723">
    <property type="taxonomic scope" value="Eukaryota"/>
</dbReference>
<evidence type="ECO:0000256" key="8">
    <source>
        <dbReference type="ARBA" id="ARBA00062349"/>
    </source>
</evidence>
<sequence length="144" mass="16521">MVVPILVGIGVTVAALFTKSTVSAYRKYILLTPQIIASLNNIKLTSSSSPSTYNGKPHQHEDIHKLLRQRYPRAGFDDKMTEREALLIMGIEGDDIIKFDRAMLKERYRKLMVMNHPDKHGSKYLAQKINQAKQVLEDGYMFRR</sequence>
<dbReference type="FunCoup" id="A5DBR2">
    <property type="interactions" value="78"/>
</dbReference>
<comment type="subunit">
    <text evidence="8">Heterodimer with PAM16. Component of the PAM complex, at least composed of mtHsp70, MGE1, TIM44, PAM16, PAM17 and PAM18.</text>
</comment>
<name>A5DBR2_PICGU</name>
<dbReference type="EMBL" id="CH408155">
    <property type="protein sequence ID" value="EDK36619.2"/>
    <property type="molecule type" value="Genomic_DNA"/>
</dbReference>
<dbReference type="OrthoDB" id="240298at2759"/>
<dbReference type="OMA" id="KLMVMNH"/>
<evidence type="ECO:0000256" key="7">
    <source>
        <dbReference type="ARBA" id="ARBA00037395"/>
    </source>
</evidence>
<keyword evidence="3" id="KW-0653">Protein transport</keyword>
<keyword evidence="3" id="KW-0811">Translocation</keyword>
<reference evidence="10 11" key="1">
    <citation type="journal article" date="2009" name="Nature">
        <title>Evolution of pathogenicity and sexual reproduction in eight Candida genomes.</title>
        <authorList>
            <person name="Butler G."/>
            <person name="Rasmussen M.D."/>
            <person name="Lin M.F."/>
            <person name="Santos M.A."/>
            <person name="Sakthikumar S."/>
            <person name="Munro C.A."/>
            <person name="Rheinbay E."/>
            <person name="Grabherr M."/>
            <person name="Forche A."/>
            <person name="Reedy J.L."/>
            <person name="Agrafioti I."/>
            <person name="Arnaud M.B."/>
            <person name="Bates S."/>
            <person name="Brown A.J."/>
            <person name="Brunke S."/>
            <person name="Costanzo M.C."/>
            <person name="Fitzpatrick D.A."/>
            <person name="de Groot P.W."/>
            <person name="Harris D."/>
            <person name="Hoyer L.L."/>
            <person name="Hube B."/>
            <person name="Klis F.M."/>
            <person name="Kodira C."/>
            <person name="Lennard N."/>
            <person name="Logue M.E."/>
            <person name="Martin R."/>
            <person name="Neiman A.M."/>
            <person name="Nikolaou E."/>
            <person name="Quail M.A."/>
            <person name="Quinn J."/>
            <person name="Santos M.C."/>
            <person name="Schmitzberger F.F."/>
            <person name="Sherlock G."/>
            <person name="Shah P."/>
            <person name="Silverstein K.A."/>
            <person name="Skrzypek M.S."/>
            <person name="Soll D."/>
            <person name="Staggs R."/>
            <person name="Stansfield I."/>
            <person name="Stumpf M.P."/>
            <person name="Sudbery P.E."/>
            <person name="Srikantha T."/>
            <person name="Zeng Q."/>
            <person name="Berman J."/>
            <person name="Berriman M."/>
            <person name="Heitman J."/>
            <person name="Gow N.A."/>
            <person name="Lorenz M.C."/>
            <person name="Birren B.W."/>
            <person name="Kellis M."/>
            <person name="Cuomo C.A."/>
        </authorList>
    </citation>
    <scope>NUCLEOTIDE SEQUENCE [LARGE SCALE GENOMIC DNA]</scope>
    <source>
        <strain evidence="11">ATCC 6260 / CBS 566 / DSM 6381 / JCM 1539 / NBRC 10279 / NRRL Y-324</strain>
    </source>
</reference>
<dbReference type="InParanoid" id="A5DBR2"/>
<dbReference type="FunFam" id="1.10.287.110:FF:000001">
    <property type="entry name" value="Import inner membrane translocase subunit tim14"/>
    <property type="match status" value="1"/>
</dbReference>
<dbReference type="SUPFAM" id="SSF46565">
    <property type="entry name" value="Chaperone J-domain"/>
    <property type="match status" value="1"/>
</dbReference>
<dbReference type="InterPro" id="IPR036869">
    <property type="entry name" value="J_dom_sf"/>
</dbReference>
<evidence type="ECO:0000256" key="2">
    <source>
        <dbReference type="ARBA" id="ARBA00022792"/>
    </source>
</evidence>
<keyword evidence="6" id="KW-0143">Chaperone</keyword>
<dbReference type="InterPro" id="IPR001623">
    <property type="entry name" value="DnaJ_domain"/>
</dbReference>
<dbReference type="AlphaFoldDB" id="A5DBR2"/>
<evidence type="ECO:0000256" key="3">
    <source>
        <dbReference type="ARBA" id="ARBA00023010"/>
    </source>
</evidence>
<proteinExistence type="predicted"/>
<dbReference type="Gene3D" id="1.10.287.110">
    <property type="entry name" value="DnaJ domain"/>
    <property type="match status" value="1"/>
</dbReference>
<dbReference type="GeneID" id="5129012"/>
<protein>
    <recommendedName>
        <fullName evidence="9">J domain-containing protein</fullName>
    </recommendedName>
</protein>
<evidence type="ECO:0000313" key="10">
    <source>
        <dbReference type="EMBL" id="EDK36619.2"/>
    </source>
</evidence>
<comment type="function">
    <text evidence="7">Essential component of the PAM complex, a complex required for the translocation of transit peptide-containing proteins from the inner membrane into the mitochondrial matrix in an ATP-dependent manner. In the complex, it is required to stimulate activity of mtHSP70 (SSC1).</text>
</comment>
<dbReference type="SMART" id="SM00271">
    <property type="entry name" value="DnaJ"/>
    <property type="match status" value="1"/>
</dbReference>
<keyword evidence="3" id="KW-0813">Transport</keyword>
<accession>A5DBR2</accession>
<dbReference type="KEGG" id="pgu:PGUG_00717"/>
<dbReference type="PANTHER" id="PTHR12763">
    <property type="match status" value="1"/>
</dbReference>
<dbReference type="GO" id="GO:0001405">
    <property type="term" value="C:PAM complex, Tim23 associated import motor"/>
    <property type="evidence" value="ECO:0007669"/>
    <property type="project" value="EnsemblFungi"/>
</dbReference>
<dbReference type="RefSeq" id="XP_001487340.2">
    <property type="nucleotide sequence ID" value="XM_001487290.1"/>
</dbReference>
<keyword evidence="4" id="KW-0496">Mitochondrion</keyword>
<dbReference type="PROSITE" id="PS50076">
    <property type="entry name" value="DNAJ_2"/>
    <property type="match status" value="1"/>
</dbReference>
<feature type="domain" description="J" evidence="9">
    <location>
        <begin position="84"/>
        <end position="144"/>
    </location>
</feature>
<evidence type="ECO:0000256" key="5">
    <source>
        <dbReference type="ARBA" id="ARBA00023136"/>
    </source>
</evidence>
<evidence type="ECO:0000313" key="11">
    <source>
        <dbReference type="Proteomes" id="UP000001997"/>
    </source>
</evidence>
<comment type="subcellular location">
    <subcellularLocation>
        <location evidence="1">Mitochondrion inner membrane</location>
    </subcellularLocation>
</comment>